<evidence type="ECO:0000313" key="2">
    <source>
        <dbReference type="Proteomes" id="UP000277191"/>
    </source>
</evidence>
<dbReference type="EMBL" id="CP034545">
    <property type="protein sequence ID" value="AZQ51563.1"/>
    <property type="molecule type" value="Genomic_DNA"/>
</dbReference>
<evidence type="ECO:0000313" key="1">
    <source>
        <dbReference type="EMBL" id="AZQ51563.1"/>
    </source>
</evidence>
<name>A0A3S9N796_9BURK</name>
<protein>
    <submittedName>
        <fullName evidence="1">Uncharacterized protein</fullName>
    </submittedName>
</protein>
<reference evidence="1 2" key="1">
    <citation type="submission" date="2018-12" db="EMBL/GenBank/DDBJ databases">
        <title>Cadmium resistance mechanism in endophytic bacteria Burkholderia cenocepacia YG-3.</title>
        <authorList>
            <person name="Zhang X."/>
            <person name="Wang X."/>
            <person name="Zhu Y."/>
        </authorList>
    </citation>
    <scope>NUCLEOTIDE SEQUENCE [LARGE SCALE GENOMIC DNA]</scope>
    <source>
        <strain evidence="1 2">YG-3</strain>
    </source>
</reference>
<accession>A0A3S9N796</accession>
<dbReference type="Proteomes" id="UP000277191">
    <property type="component" value="Chromosome 1"/>
</dbReference>
<dbReference type="AlphaFoldDB" id="A0A3S9N796"/>
<gene>
    <name evidence="1" type="ORF">D5R55_11380</name>
</gene>
<organism evidence="1 2">
    <name type="scientific">Burkholderia cenocepacia</name>
    <dbReference type="NCBI Taxonomy" id="95486"/>
    <lineage>
        <taxon>Bacteria</taxon>
        <taxon>Pseudomonadati</taxon>
        <taxon>Pseudomonadota</taxon>
        <taxon>Betaproteobacteria</taxon>
        <taxon>Burkholderiales</taxon>
        <taxon>Burkholderiaceae</taxon>
        <taxon>Burkholderia</taxon>
        <taxon>Burkholderia cepacia complex</taxon>
    </lineage>
</organism>
<proteinExistence type="predicted"/>
<sequence>MAIRHRKHAGAAVRPPCGWAPRPFSQPAHPRRFFFVSPSISRCGKFFCVVKNHAARHNPRDCGMGKRISYLEMTQASH</sequence>